<dbReference type="Gene3D" id="3.40.720.10">
    <property type="entry name" value="Alkaline Phosphatase, subunit A"/>
    <property type="match status" value="2"/>
</dbReference>
<accession>A0ABQ3HT88</accession>
<dbReference type="EMBL" id="BNAF01000001">
    <property type="protein sequence ID" value="GHE23392.1"/>
    <property type="molecule type" value="Genomic_DNA"/>
</dbReference>
<evidence type="ECO:0000313" key="3">
    <source>
        <dbReference type="Proteomes" id="UP000620550"/>
    </source>
</evidence>
<protein>
    <recommendedName>
        <fullName evidence="4">Nucleotide pyrophosphatase</fullName>
    </recommendedName>
</protein>
<evidence type="ECO:0008006" key="4">
    <source>
        <dbReference type="Google" id="ProtNLM"/>
    </source>
</evidence>
<evidence type="ECO:0000313" key="2">
    <source>
        <dbReference type="EMBL" id="GHE23392.1"/>
    </source>
</evidence>
<dbReference type="SUPFAM" id="SSF53649">
    <property type="entry name" value="Alkaline phosphatase-like"/>
    <property type="match status" value="1"/>
</dbReference>
<gene>
    <name evidence="2" type="ORF">GCM10017764_03600</name>
</gene>
<dbReference type="RefSeq" id="WP_189624880.1">
    <property type="nucleotide sequence ID" value="NZ_BNAF01000001.1"/>
</dbReference>
<evidence type="ECO:0000256" key="1">
    <source>
        <dbReference type="SAM" id="SignalP"/>
    </source>
</evidence>
<organism evidence="2 3">
    <name type="scientific">Sphingobacterium griseoflavum</name>
    <dbReference type="NCBI Taxonomy" id="1474952"/>
    <lineage>
        <taxon>Bacteria</taxon>
        <taxon>Pseudomonadati</taxon>
        <taxon>Bacteroidota</taxon>
        <taxon>Sphingobacteriia</taxon>
        <taxon>Sphingobacteriales</taxon>
        <taxon>Sphingobacteriaceae</taxon>
        <taxon>Sphingobacterium</taxon>
    </lineage>
</organism>
<reference evidence="3" key="1">
    <citation type="journal article" date="2019" name="Int. J. Syst. Evol. Microbiol.">
        <title>The Global Catalogue of Microorganisms (GCM) 10K type strain sequencing project: providing services to taxonomists for standard genome sequencing and annotation.</title>
        <authorList>
            <consortium name="The Broad Institute Genomics Platform"/>
            <consortium name="The Broad Institute Genome Sequencing Center for Infectious Disease"/>
            <person name="Wu L."/>
            <person name="Ma J."/>
        </authorList>
    </citation>
    <scope>NUCLEOTIDE SEQUENCE [LARGE SCALE GENOMIC DNA]</scope>
    <source>
        <strain evidence="3">CGMCC 1.12966</strain>
    </source>
</reference>
<feature type="signal peptide" evidence="1">
    <location>
        <begin position="1"/>
        <end position="24"/>
    </location>
</feature>
<dbReference type="Proteomes" id="UP000620550">
    <property type="component" value="Unassembled WGS sequence"/>
</dbReference>
<keyword evidence="3" id="KW-1185">Reference proteome</keyword>
<comment type="caution">
    <text evidence="2">The sequence shown here is derived from an EMBL/GenBank/DDBJ whole genome shotgun (WGS) entry which is preliminary data.</text>
</comment>
<proteinExistence type="predicted"/>
<sequence length="331" mass="36989">MKKRTYRWLALVLFLPLLHTSCTRYENPAPIFEEQEEDAGQSRRRKVLFISIDGAGGEIVGQVMPTHIAGLLPTSKYTFYGLADEDTGDAASWMTMMAGVSSSSHRIEDDSFIPRPNPDNPHVSPDSYRSLFSHLNAVASSLRSYVVSRSEGISNRLLAGATESFLESSDEAVKNRVVSTLQTKTSDVVVVQFTDVLAAGVTGGFSVDNSDYIAAIERVDGYVGEILAAVAARGSYEQEDWLIIVTSNHGGIDRSYGGNSDLERNTFVLFQNKRFQQLDFTTLDPTPDAIFFHAVDFFPQIFYWLELQTQESWNLEGQIFLNRFEVEFLHP</sequence>
<feature type="chain" id="PRO_5047518376" description="Nucleotide pyrophosphatase" evidence="1">
    <location>
        <begin position="25"/>
        <end position="331"/>
    </location>
</feature>
<dbReference type="InterPro" id="IPR017850">
    <property type="entry name" value="Alkaline_phosphatase_core_sf"/>
</dbReference>
<name>A0ABQ3HT88_9SPHI</name>
<keyword evidence="1" id="KW-0732">Signal</keyword>